<dbReference type="AlphaFoldDB" id="A0A1Y6CPL5"/>
<evidence type="ECO:0000313" key="4">
    <source>
        <dbReference type="EMBL" id="SMF80017.1"/>
    </source>
</evidence>
<dbReference type="PROSITE" id="PS50110">
    <property type="entry name" value="RESPONSE_REGULATORY"/>
    <property type="match status" value="1"/>
</dbReference>
<dbReference type="InterPro" id="IPR050595">
    <property type="entry name" value="Bact_response_regulator"/>
</dbReference>
<dbReference type="GO" id="GO:0000160">
    <property type="term" value="P:phosphorelay signal transduction system"/>
    <property type="evidence" value="ECO:0007669"/>
    <property type="project" value="InterPro"/>
</dbReference>
<evidence type="ECO:0000256" key="1">
    <source>
        <dbReference type="ARBA" id="ARBA00022553"/>
    </source>
</evidence>
<gene>
    <name evidence="4" type="ORF">SAMN06296036_13435</name>
</gene>
<evidence type="ECO:0000256" key="2">
    <source>
        <dbReference type="PROSITE-ProRule" id="PRU00169"/>
    </source>
</evidence>
<feature type="modified residue" description="4-aspartylphosphate" evidence="2">
    <location>
        <position position="55"/>
    </location>
</feature>
<keyword evidence="5" id="KW-1185">Reference proteome</keyword>
<dbReference type="SMART" id="SM00448">
    <property type="entry name" value="REC"/>
    <property type="match status" value="1"/>
</dbReference>
<evidence type="ECO:0000259" key="3">
    <source>
        <dbReference type="PROSITE" id="PS50110"/>
    </source>
</evidence>
<protein>
    <submittedName>
        <fullName evidence="4">Two-component system, chemotaxis family, response regulator CheY</fullName>
    </submittedName>
</protein>
<dbReference type="Pfam" id="PF00072">
    <property type="entry name" value="Response_reg"/>
    <property type="match status" value="1"/>
</dbReference>
<keyword evidence="1 2" id="KW-0597">Phosphoprotein</keyword>
<proteinExistence type="predicted"/>
<dbReference type="EMBL" id="FWZT01000034">
    <property type="protein sequence ID" value="SMF80017.1"/>
    <property type="molecule type" value="Genomic_DNA"/>
</dbReference>
<dbReference type="STRING" id="1513793.SAMN06296036_13435"/>
<dbReference type="OrthoDB" id="9801101at2"/>
<accession>A0A1Y6CPL5</accession>
<evidence type="ECO:0000313" key="5">
    <source>
        <dbReference type="Proteomes" id="UP000192907"/>
    </source>
</evidence>
<dbReference type="RefSeq" id="WP_132325768.1">
    <property type="nucleotide sequence ID" value="NZ_FWZT01000034.1"/>
</dbReference>
<dbReference type="Gene3D" id="3.40.50.2300">
    <property type="match status" value="1"/>
</dbReference>
<sequence>MAKKVLIVEDSPTVRKSLETVIHTAGHKPVSASNGKEALEILEQENHGIQIIISDINMPHMDGIALIKNLAEKDIKIPTIMLTTESSADLIRKAREYGAKGWLVKPFLGEQILATIDKLALP</sequence>
<dbReference type="SUPFAM" id="SSF52172">
    <property type="entry name" value="CheY-like"/>
    <property type="match status" value="1"/>
</dbReference>
<dbReference type="InterPro" id="IPR001789">
    <property type="entry name" value="Sig_transdc_resp-reg_receiver"/>
</dbReference>
<dbReference type="Proteomes" id="UP000192907">
    <property type="component" value="Unassembled WGS sequence"/>
</dbReference>
<reference evidence="5" key="1">
    <citation type="submission" date="2017-04" db="EMBL/GenBank/DDBJ databases">
        <authorList>
            <person name="Varghese N."/>
            <person name="Submissions S."/>
        </authorList>
    </citation>
    <scope>NUCLEOTIDE SEQUENCE [LARGE SCALE GENOMIC DNA]</scope>
    <source>
        <strain evidence="5">RKEM611</strain>
    </source>
</reference>
<dbReference type="InterPro" id="IPR011006">
    <property type="entry name" value="CheY-like_superfamily"/>
</dbReference>
<dbReference type="PANTHER" id="PTHR44591">
    <property type="entry name" value="STRESS RESPONSE REGULATOR PROTEIN 1"/>
    <property type="match status" value="1"/>
</dbReference>
<dbReference type="PANTHER" id="PTHR44591:SF25">
    <property type="entry name" value="CHEMOTAXIS TWO-COMPONENT RESPONSE REGULATOR"/>
    <property type="match status" value="1"/>
</dbReference>
<feature type="domain" description="Response regulatory" evidence="3">
    <location>
        <begin position="4"/>
        <end position="120"/>
    </location>
</feature>
<organism evidence="4 5">
    <name type="scientific">Pseudobacteriovorax antillogorgiicola</name>
    <dbReference type="NCBI Taxonomy" id="1513793"/>
    <lineage>
        <taxon>Bacteria</taxon>
        <taxon>Pseudomonadati</taxon>
        <taxon>Bdellovibrionota</taxon>
        <taxon>Oligoflexia</taxon>
        <taxon>Oligoflexales</taxon>
        <taxon>Pseudobacteriovoracaceae</taxon>
        <taxon>Pseudobacteriovorax</taxon>
    </lineage>
</organism>
<name>A0A1Y6CPL5_9BACT</name>